<protein>
    <submittedName>
        <fullName evidence="1">Uncharacterized protein</fullName>
    </submittedName>
</protein>
<accession>A0A2A4B3P5</accession>
<sequence length="98" mass="9949">MANADGKWNVTVKSPLGDQQATLDVQSAGDSFSGTFSGGMGTSQVNGTLAGDTLTWKMDITVPMPMTLDCEAVVSGDSLDGKVTAGAFGSFPLTGTRA</sequence>
<dbReference type="Proteomes" id="UP000218366">
    <property type="component" value="Unassembled WGS sequence"/>
</dbReference>
<evidence type="ECO:0000313" key="1">
    <source>
        <dbReference type="EMBL" id="PCD02358.1"/>
    </source>
</evidence>
<name>A0A2A4B3P5_9SPHN</name>
<dbReference type="AlphaFoldDB" id="A0A2A4B3P5"/>
<reference evidence="1 2" key="1">
    <citation type="submission" date="2017-09" db="EMBL/GenBank/DDBJ databases">
        <title>Sphingomonas spermidinifaciens 9NM-10, whole genome shotgun sequence.</title>
        <authorList>
            <person name="Feng G."/>
            <person name="Zhu H."/>
        </authorList>
    </citation>
    <scope>NUCLEOTIDE SEQUENCE [LARGE SCALE GENOMIC DNA]</scope>
    <source>
        <strain evidence="1 2">9NM-10</strain>
    </source>
</reference>
<dbReference type="EMBL" id="NWMW01000002">
    <property type="protein sequence ID" value="PCD02358.1"/>
    <property type="molecule type" value="Genomic_DNA"/>
</dbReference>
<organism evidence="1 2">
    <name type="scientific">Sphingomonas spermidinifaciens</name>
    <dbReference type="NCBI Taxonomy" id="1141889"/>
    <lineage>
        <taxon>Bacteria</taxon>
        <taxon>Pseudomonadati</taxon>
        <taxon>Pseudomonadota</taxon>
        <taxon>Alphaproteobacteria</taxon>
        <taxon>Sphingomonadales</taxon>
        <taxon>Sphingomonadaceae</taxon>
        <taxon>Sphingomonas</taxon>
    </lineage>
</organism>
<comment type="caution">
    <text evidence="1">The sequence shown here is derived from an EMBL/GenBank/DDBJ whole genome shotgun (WGS) entry which is preliminary data.</text>
</comment>
<evidence type="ECO:0000313" key="2">
    <source>
        <dbReference type="Proteomes" id="UP000218366"/>
    </source>
</evidence>
<gene>
    <name evidence="1" type="ORF">COC42_13060</name>
</gene>
<keyword evidence="2" id="KW-1185">Reference proteome</keyword>
<dbReference type="OrthoDB" id="5145750at2"/>
<proteinExistence type="predicted"/>
<dbReference type="RefSeq" id="WP_096343737.1">
    <property type="nucleotide sequence ID" value="NZ_NWMW01000002.1"/>
</dbReference>